<name>A0A1H6U4P6_9BURK</name>
<dbReference type="AlphaFoldDB" id="A0A1H6U4P6"/>
<dbReference type="EMBL" id="FNYE01000004">
    <property type="protein sequence ID" value="SEI86456.1"/>
    <property type="molecule type" value="Genomic_DNA"/>
</dbReference>
<reference evidence="1" key="1">
    <citation type="submission" date="2016-10" db="EMBL/GenBank/DDBJ databases">
        <authorList>
            <person name="de Groot N.N."/>
        </authorList>
    </citation>
    <scope>NUCLEOTIDE SEQUENCE [LARGE SCALE GENOMIC DNA]</scope>
    <source>
        <strain evidence="1">LMG 26031</strain>
    </source>
</reference>
<reference evidence="3" key="2">
    <citation type="submission" date="2016-10" db="EMBL/GenBank/DDBJ databases">
        <authorList>
            <person name="Varghese N."/>
            <person name="Submissions S."/>
        </authorList>
    </citation>
    <scope>NUCLEOTIDE SEQUENCE [LARGE SCALE GENOMIC DNA]</scope>
    <source>
        <strain evidence="3">LMG 26031</strain>
    </source>
</reference>
<dbReference type="Proteomes" id="UP000198866">
    <property type="component" value="Unassembled WGS sequence"/>
</dbReference>
<gene>
    <name evidence="1" type="ORF">SAMN05192539_1004348</name>
    <name evidence="2" type="ORF">SAMN05192539_102891</name>
</gene>
<evidence type="ECO:0000313" key="1">
    <source>
        <dbReference type="EMBL" id="SEI86456.1"/>
    </source>
</evidence>
<dbReference type="EMBL" id="FNYE01000028">
    <property type="protein sequence ID" value="SEJ99555.1"/>
    <property type="molecule type" value="Genomic_DNA"/>
</dbReference>
<evidence type="ECO:0000313" key="3">
    <source>
        <dbReference type="Proteomes" id="UP000198866"/>
    </source>
</evidence>
<organism evidence="1 3">
    <name type="scientific">Paraburkholderia diazotrophica</name>
    <dbReference type="NCBI Taxonomy" id="667676"/>
    <lineage>
        <taxon>Bacteria</taxon>
        <taxon>Pseudomonadati</taxon>
        <taxon>Pseudomonadota</taxon>
        <taxon>Betaproteobacteria</taxon>
        <taxon>Burkholderiales</taxon>
        <taxon>Burkholderiaceae</taxon>
        <taxon>Paraburkholderia</taxon>
    </lineage>
</organism>
<sequence length="38" mass="4253">MDKLCMESLEGRIALWTSMIHLTAASTLDVADCPYHDN</sequence>
<protein>
    <submittedName>
        <fullName evidence="1">Uncharacterized protein</fullName>
    </submittedName>
</protein>
<proteinExistence type="predicted"/>
<accession>A0A1H6U4P6</accession>
<keyword evidence="3" id="KW-1185">Reference proteome</keyword>
<evidence type="ECO:0000313" key="2">
    <source>
        <dbReference type="EMBL" id="SEJ99555.1"/>
    </source>
</evidence>